<name>A0ABR4KCV9_9EURO</name>
<feature type="region of interest" description="Disordered" evidence="1">
    <location>
        <begin position="171"/>
        <end position="204"/>
    </location>
</feature>
<accession>A0ABR4KCV9</accession>
<keyword evidence="2" id="KW-0732">Signal</keyword>
<sequence length="227" mass="24092">MKPSLTFPIVTALLLSSLTLAQDTTTTTTTEPSETSTTTGILRPSAGETVTYGSFYTISWSPPPPSPAGPLALEIKGDTADIHWILPNWTSCDGWMLNTQCKKFDVDIPAGSTSFVWNMTDPEIYSIYVGDGEPYRLGLYVDNLGRGAFPDTHAEWYWDVAFTVAEPVTTTTTTSTTTSTATATTTDSEIEGATETDTATDGAGSLRGSAGGNVLIVSVLLMLGLLV</sequence>
<gene>
    <name evidence="3" type="ORF">BJY01DRAFT_245807</name>
</gene>
<dbReference type="EMBL" id="JBFXLU010000041">
    <property type="protein sequence ID" value="KAL2849872.1"/>
    <property type="molecule type" value="Genomic_DNA"/>
</dbReference>
<comment type="caution">
    <text evidence="3">The sequence shown here is derived from an EMBL/GenBank/DDBJ whole genome shotgun (WGS) entry which is preliminary data.</text>
</comment>
<evidence type="ECO:0000256" key="2">
    <source>
        <dbReference type="SAM" id="SignalP"/>
    </source>
</evidence>
<reference evidence="3 4" key="1">
    <citation type="submission" date="2024-07" db="EMBL/GenBank/DDBJ databases">
        <title>Section-level genome sequencing and comparative genomics of Aspergillus sections Usti and Cavernicolus.</title>
        <authorList>
            <consortium name="Lawrence Berkeley National Laboratory"/>
            <person name="Nybo J.L."/>
            <person name="Vesth T.C."/>
            <person name="Theobald S."/>
            <person name="Frisvad J.C."/>
            <person name="Larsen T.O."/>
            <person name="Kjaerboelling I."/>
            <person name="Rothschild-Mancinelli K."/>
            <person name="Lyhne E.K."/>
            <person name="Kogle M.E."/>
            <person name="Barry K."/>
            <person name="Clum A."/>
            <person name="Na H."/>
            <person name="Ledsgaard L."/>
            <person name="Lin J."/>
            <person name="Lipzen A."/>
            <person name="Kuo A."/>
            <person name="Riley R."/>
            <person name="Mondo S."/>
            <person name="Labutti K."/>
            <person name="Haridas S."/>
            <person name="Pangalinan J."/>
            <person name="Salamov A.A."/>
            <person name="Simmons B.A."/>
            <person name="Magnuson J.K."/>
            <person name="Chen J."/>
            <person name="Drula E."/>
            <person name="Henrissat B."/>
            <person name="Wiebenga A."/>
            <person name="Lubbers R.J."/>
            <person name="Gomes A.C."/>
            <person name="Makela M.R."/>
            <person name="Stajich J."/>
            <person name="Grigoriev I.V."/>
            <person name="Mortensen U.H."/>
            <person name="De Vries R.P."/>
            <person name="Baker S.E."/>
            <person name="Andersen M.R."/>
        </authorList>
    </citation>
    <scope>NUCLEOTIDE SEQUENCE [LARGE SCALE GENOMIC DNA]</scope>
    <source>
        <strain evidence="3 4">CBS 123904</strain>
    </source>
</reference>
<feature type="signal peptide" evidence="2">
    <location>
        <begin position="1"/>
        <end position="21"/>
    </location>
</feature>
<proteinExistence type="predicted"/>
<evidence type="ECO:0000313" key="4">
    <source>
        <dbReference type="Proteomes" id="UP001610446"/>
    </source>
</evidence>
<feature type="compositionally biased region" description="Low complexity" evidence="1">
    <location>
        <begin position="24"/>
        <end position="39"/>
    </location>
</feature>
<protein>
    <recommendedName>
        <fullName evidence="5">Ser-Thr-rich glycosyl-phosphatidyl-inositol-anchored membrane family-domain-containing protein</fullName>
    </recommendedName>
</protein>
<dbReference type="Proteomes" id="UP001610446">
    <property type="component" value="Unassembled WGS sequence"/>
</dbReference>
<feature type="region of interest" description="Disordered" evidence="1">
    <location>
        <begin position="24"/>
        <end position="44"/>
    </location>
</feature>
<evidence type="ECO:0000313" key="3">
    <source>
        <dbReference type="EMBL" id="KAL2849872.1"/>
    </source>
</evidence>
<organism evidence="3 4">
    <name type="scientific">Aspergillus pseudoustus</name>
    <dbReference type="NCBI Taxonomy" id="1810923"/>
    <lineage>
        <taxon>Eukaryota</taxon>
        <taxon>Fungi</taxon>
        <taxon>Dikarya</taxon>
        <taxon>Ascomycota</taxon>
        <taxon>Pezizomycotina</taxon>
        <taxon>Eurotiomycetes</taxon>
        <taxon>Eurotiomycetidae</taxon>
        <taxon>Eurotiales</taxon>
        <taxon>Aspergillaceae</taxon>
        <taxon>Aspergillus</taxon>
        <taxon>Aspergillus subgen. Nidulantes</taxon>
    </lineage>
</organism>
<evidence type="ECO:0000256" key="1">
    <source>
        <dbReference type="SAM" id="MobiDB-lite"/>
    </source>
</evidence>
<feature type="compositionally biased region" description="Low complexity" evidence="1">
    <location>
        <begin position="171"/>
        <end position="187"/>
    </location>
</feature>
<feature type="chain" id="PRO_5047208527" description="Ser-Thr-rich glycosyl-phosphatidyl-inositol-anchored membrane family-domain-containing protein" evidence="2">
    <location>
        <begin position="22"/>
        <end position="227"/>
    </location>
</feature>
<evidence type="ECO:0008006" key="5">
    <source>
        <dbReference type="Google" id="ProtNLM"/>
    </source>
</evidence>
<keyword evidence="4" id="KW-1185">Reference proteome</keyword>
<feature type="compositionally biased region" description="Low complexity" evidence="1">
    <location>
        <begin position="195"/>
        <end position="204"/>
    </location>
</feature>